<evidence type="ECO:0008006" key="6">
    <source>
        <dbReference type="Google" id="ProtNLM"/>
    </source>
</evidence>
<dbReference type="PROSITE" id="PS50005">
    <property type="entry name" value="TPR"/>
    <property type="match status" value="3"/>
</dbReference>
<dbReference type="EnsemblMetazoa" id="SMAR007878-RA">
    <property type="protein sequence ID" value="SMAR007878-PA"/>
    <property type="gene ID" value="SMAR007878"/>
</dbReference>
<proteinExistence type="predicted"/>
<dbReference type="Pfam" id="PF13181">
    <property type="entry name" value="TPR_8"/>
    <property type="match status" value="1"/>
</dbReference>
<reference evidence="5" key="1">
    <citation type="submission" date="2011-05" db="EMBL/GenBank/DDBJ databases">
        <authorList>
            <person name="Richards S.R."/>
            <person name="Qu J."/>
            <person name="Jiang H."/>
            <person name="Jhangiani S.N."/>
            <person name="Agravi P."/>
            <person name="Goodspeed R."/>
            <person name="Gross S."/>
            <person name="Mandapat C."/>
            <person name="Jackson L."/>
            <person name="Mathew T."/>
            <person name="Pu L."/>
            <person name="Thornton R."/>
            <person name="Saada N."/>
            <person name="Wilczek-Boney K.B."/>
            <person name="Lee S."/>
            <person name="Kovar C."/>
            <person name="Wu Y."/>
            <person name="Scherer S.E."/>
            <person name="Worley K.C."/>
            <person name="Muzny D.M."/>
            <person name="Gibbs R."/>
        </authorList>
    </citation>
    <scope>NUCLEOTIDE SEQUENCE</scope>
    <source>
        <strain evidence="5">Brora</strain>
    </source>
</reference>
<dbReference type="Pfam" id="PF14559">
    <property type="entry name" value="TPR_19"/>
    <property type="match status" value="1"/>
</dbReference>
<dbReference type="eggNOG" id="KOG1174">
    <property type="taxonomic scope" value="Eukaryota"/>
</dbReference>
<feature type="repeat" description="TPR" evidence="2">
    <location>
        <begin position="471"/>
        <end position="504"/>
    </location>
</feature>
<feature type="repeat" description="TPR" evidence="2">
    <location>
        <begin position="233"/>
        <end position="266"/>
    </location>
</feature>
<evidence type="ECO:0000256" key="3">
    <source>
        <dbReference type="SAM" id="MobiDB-lite"/>
    </source>
</evidence>
<accession>T1J2T0</accession>
<protein>
    <recommendedName>
        <fullName evidence="6">Anaphase-promoting complex subunit 7</fullName>
    </recommendedName>
</protein>
<dbReference type="GO" id="GO:0016567">
    <property type="term" value="P:protein ubiquitination"/>
    <property type="evidence" value="ECO:0007669"/>
    <property type="project" value="TreeGrafter"/>
</dbReference>
<dbReference type="SUPFAM" id="SSF48452">
    <property type="entry name" value="TPR-like"/>
    <property type="match status" value="2"/>
</dbReference>
<keyword evidence="5" id="KW-1185">Reference proteome</keyword>
<dbReference type="GO" id="GO:0045842">
    <property type="term" value="P:positive regulation of mitotic metaphase/anaphase transition"/>
    <property type="evidence" value="ECO:0007669"/>
    <property type="project" value="TreeGrafter"/>
</dbReference>
<feature type="region of interest" description="Disordered" evidence="3">
    <location>
        <begin position="535"/>
        <end position="556"/>
    </location>
</feature>
<name>T1J2T0_STRMM</name>
<dbReference type="EMBL" id="JH431808">
    <property type="status" value="NOT_ANNOTATED_CDS"/>
    <property type="molecule type" value="Genomic_DNA"/>
</dbReference>
<feature type="repeat" description="TPR" evidence="2">
    <location>
        <begin position="335"/>
        <end position="368"/>
    </location>
</feature>
<dbReference type="AlphaFoldDB" id="T1J2T0"/>
<reference evidence="4" key="2">
    <citation type="submission" date="2015-02" db="UniProtKB">
        <authorList>
            <consortium name="EnsemblMetazoa"/>
        </authorList>
    </citation>
    <scope>IDENTIFICATION</scope>
</reference>
<dbReference type="OMA" id="MGECYYY"/>
<evidence type="ECO:0000256" key="2">
    <source>
        <dbReference type="PROSITE-ProRule" id="PRU00339"/>
    </source>
</evidence>
<feature type="compositionally biased region" description="Acidic residues" evidence="3">
    <location>
        <begin position="535"/>
        <end position="546"/>
    </location>
</feature>
<dbReference type="SMART" id="SM00028">
    <property type="entry name" value="TPR"/>
    <property type="match status" value="7"/>
</dbReference>
<evidence type="ECO:0000313" key="5">
    <source>
        <dbReference type="Proteomes" id="UP000014500"/>
    </source>
</evidence>
<dbReference type="STRING" id="126957.T1J2T0"/>
<dbReference type="PANTHER" id="PTHR12558:SF36">
    <property type="entry name" value="ANAPHASE-PROMOTING COMPLEX SUBUNIT 7"/>
    <property type="match status" value="1"/>
</dbReference>
<dbReference type="GO" id="GO:0051301">
    <property type="term" value="P:cell division"/>
    <property type="evidence" value="ECO:0007669"/>
    <property type="project" value="TreeGrafter"/>
</dbReference>
<sequence>MGVFDNVKSLYDAGLHSNVISLVPLLLSVTEHNQNELLLLPHKFQILVYYAESLYQMQDHKKAETIYKRALQLKKSIMKTKGKPASGYSQLQEMTSEIDIKYQIAMCNCQMKQYSIAITALESIPGKQRTARVNMALAKACQQVGMERSAITGYKEVLKECPLALEAAQGLLSLGVKGAEVASLMLSATSTIPNSEWLTTWVKAHSHMHSREFSQAATLFRQLDNRSSLHDNIDVLVCLGEACHYNGEHRNAMAVLQRAHALDPSDYRGMDILASILAKEKKIKELENLAPSLLWMWEQHPEPWVVFAHLSFATKRNNRAIYFAQKACTLNQRCIEALLVKGNILLDIKKVQEATLHFREVLRLAPYRFEGHKGLVDCYTALHRTRDSISYASSACKQLGQSSRALVLYASVLAKDPISVDKAKTVLEKALKLEPIYLDAVYQLAEIYEKEKQFDKGIELLRKQVALQSTCRLHQMLGDFLVRTNEPEKALDHYSAALNLDPNNSRALEGLQRVEQHSDPLDNAYDIEVEDMADSDNEADLEESEVEAVWSDVDFP</sequence>
<evidence type="ECO:0000256" key="1">
    <source>
        <dbReference type="ARBA" id="ARBA00022803"/>
    </source>
</evidence>
<keyword evidence="1 2" id="KW-0802">TPR repeat</keyword>
<dbReference type="Proteomes" id="UP000014500">
    <property type="component" value="Unassembled WGS sequence"/>
</dbReference>
<dbReference type="PhylomeDB" id="T1J2T0"/>
<dbReference type="PANTHER" id="PTHR12558">
    <property type="entry name" value="CELL DIVISION CYCLE 16,23,27"/>
    <property type="match status" value="1"/>
</dbReference>
<evidence type="ECO:0000313" key="4">
    <source>
        <dbReference type="EnsemblMetazoa" id="SMAR007878-PA"/>
    </source>
</evidence>
<dbReference type="HOGENOM" id="CLU_026953_0_1_1"/>
<organism evidence="4 5">
    <name type="scientific">Strigamia maritima</name>
    <name type="common">European centipede</name>
    <name type="synonym">Geophilus maritimus</name>
    <dbReference type="NCBI Taxonomy" id="126957"/>
    <lineage>
        <taxon>Eukaryota</taxon>
        <taxon>Metazoa</taxon>
        <taxon>Ecdysozoa</taxon>
        <taxon>Arthropoda</taxon>
        <taxon>Myriapoda</taxon>
        <taxon>Chilopoda</taxon>
        <taxon>Pleurostigmophora</taxon>
        <taxon>Geophilomorpha</taxon>
        <taxon>Linotaeniidae</taxon>
        <taxon>Strigamia</taxon>
    </lineage>
</organism>
<dbReference type="GO" id="GO:0005680">
    <property type="term" value="C:anaphase-promoting complex"/>
    <property type="evidence" value="ECO:0007669"/>
    <property type="project" value="TreeGrafter"/>
</dbReference>
<dbReference type="InterPro" id="IPR019734">
    <property type="entry name" value="TPR_rpt"/>
</dbReference>
<dbReference type="InterPro" id="IPR011990">
    <property type="entry name" value="TPR-like_helical_dom_sf"/>
</dbReference>
<dbReference type="Gene3D" id="1.25.40.10">
    <property type="entry name" value="Tetratricopeptide repeat domain"/>
    <property type="match status" value="2"/>
</dbReference>